<dbReference type="SUPFAM" id="SSF51905">
    <property type="entry name" value="FAD/NAD(P)-binding domain"/>
    <property type="match status" value="2"/>
</dbReference>
<keyword evidence="4" id="KW-0560">Oxidoreductase</keyword>
<name>A0A8T9CBZ3_9HELO</name>
<sequence>MTDPNPYPTSDYGRNTNRADVLIVGAGISGMTTAIDMIRKGNGRNFIIVERGNQVGGTWNDQRYPGCCCDVWSHLYSLSFEPNPNWTREYPGQEEILDYLIDVAHKYQLYKHIRFNTSVEEARWDGATNTWKTRIARLGSKDSEFGKEYTVTSDFLVSGVGQLNVPKYPDIKGLESFQGKTMHSSRWDWDYDLRDKKIGIIGNGATAAQIIPEIAKVCKNLTVFQRTPNWVVPRDDKPISPVTQAIYKYVPFVRRRYRAACMDFRESFFEIIFDVNSPVHDAMMSASKDHLAAQLPGEKYAELREKLQPHYEVGCKRVIITDDYFPTFARENVVLETSPITEITSNGVAVEGDRHHDFDLLVLATGFKTTQFMYPIKIYGSNGRSIEDIWASGASAYLGMTVPSMPNFSMLYGPNTNLGHNSIILMIEAQSMYINALIKKVKAAKQQGGSLCIEPKPRVVQEYNNEIQAQLSKSTFADPNCNSWYKNEAGLITNNWSDTVVSYQKRTSSINWDEFDIQGEGNVDVGAKGKTSWPRVVEETQVSNTMILAGLATAAGAVAAGMLSRGTLREVVRH</sequence>
<dbReference type="InterPro" id="IPR051209">
    <property type="entry name" value="FAD-bind_Monooxygenase_sf"/>
</dbReference>
<organism evidence="5 6">
    <name type="scientific">Lachnellula suecica</name>
    <dbReference type="NCBI Taxonomy" id="602035"/>
    <lineage>
        <taxon>Eukaryota</taxon>
        <taxon>Fungi</taxon>
        <taxon>Dikarya</taxon>
        <taxon>Ascomycota</taxon>
        <taxon>Pezizomycotina</taxon>
        <taxon>Leotiomycetes</taxon>
        <taxon>Helotiales</taxon>
        <taxon>Lachnaceae</taxon>
        <taxon>Lachnellula</taxon>
    </lineage>
</organism>
<dbReference type="GO" id="GO:0050661">
    <property type="term" value="F:NADP binding"/>
    <property type="evidence" value="ECO:0007669"/>
    <property type="project" value="InterPro"/>
</dbReference>
<dbReference type="Gene3D" id="3.50.50.60">
    <property type="entry name" value="FAD/NAD(P)-binding domain"/>
    <property type="match status" value="2"/>
</dbReference>
<evidence type="ECO:0000313" key="5">
    <source>
        <dbReference type="EMBL" id="TVY81350.1"/>
    </source>
</evidence>
<proteinExistence type="inferred from homology"/>
<accession>A0A8T9CBZ3</accession>
<dbReference type="GO" id="GO:0004499">
    <property type="term" value="F:N,N-dimethylaniline monooxygenase activity"/>
    <property type="evidence" value="ECO:0007669"/>
    <property type="project" value="InterPro"/>
</dbReference>
<dbReference type="PANTHER" id="PTHR42877:SF4">
    <property type="entry name" value="FAD_NAD(P)-BINDING DOMAIN-CONTAINING PROTEIN-RELATED"/>
    <property type="match status" value="1"/>
</dbReference>
<dbReference type="Pfam" id="PF00743">
    <property type="entry name" value="FMO-like"/>
    <property type="match status" value="1"/>
</dbReference>
<keyword evidence="6" id="KW-1185">Reference proteome</keyword>
<dbReference type="GO" id="GO:0050660">
    <property type="term" value="F:flavin adenine dinucleotide binding"/>
    <property type="evidence" value="ECO:0007669"/>
    <property type="project" value="InterPro"/>
</dbReference>
<evidence type="ECO:0000256" key="1">
    <source>
        <dbReference type="ARBA" id="ARBA00010139"/>
    </source>
</evidence>
<dbReference type="InterPro" id="IPR036188">
    <property type="entry name" value="FAD/NAD-bd_sf"/>
</dbReference>
<evidence type="ECO:0000256" key="4">
    <source>
        <dbReference type="ARBA" id="ARBA00023002"/>
    </source>
</evidence>
<dbReference type="PANTHER" id="PTHR42877">
    <property type="entry name" value="L-ORNITHINE N(5)-MONOOXYGENASE-RELATED"/>
    <property type="match status" value="1"/>
</dbReference>
<dbReference type="AlphaFoldDB" id="A0A8T9CBZ3"/>
<reference evidence="5 6" key="1">
    <citation type="submission" date="2018-05" db="EMBL/GenBank/DDBJ databases">
        <title>Genome sequencing and assembly of the regulated plant pathogen Lachnellula willkommii and related sister species for the development of diagnostic species identification markers.</title>
        <authorList>
            <person name="Giroux E."/>
            <person name="Bilodeau G."/>
        </authorList>
    </citation>
    <scope>NUCLEOTIDE SEQUENCE [LARGE SCALE GENOMIC DNA]</scope>
    <source>
        <strain evidence="5 6">CBS 268.59</strain>
    </source>
</reference>
<keyword evidence="5" id="KW-0503">Monooxygenase</keyword>
<comment type="similarity">
    <text evidence="1">Belongs to the FAD-binding monooxygenase family.</text>
</comment>
<protein>
    <submittedName>
        <fullName evidence="5">FAD-binding monooxygenase ktnD</fullName>
    </submittedName>
</protein>
<evidence type="ECO:0000313" key="6">
    <source>
        <dbReference type="Proteomes" id="UP000469558"/>
    </source>
</evidence>
<evidence type="ECO:0000256" key="2">
    <source>
        <dbReference type="ARBA" id="ARBA00022630"/>
    </source>
</evidence>
<dbReference type="EMBL" id="QGMK01000495">
    <property type="protein sequence ID" value="TVY81350.1"/>
    <property type="molecule type" value="Genomic_DNA"/>
</dbReference>
<keyword evidence="3" id="KW-0274">FAD</keyword>
<dbReference type="InterPro" id="IPR020946">
    <property type="entry name" value="Flavin_mOase-like"/>
</dbReference>
<comment type="caution">
    <text evidence="5">The sequence shown here is derived from an EMBL/GenBank/DDBJ whole genome shotgun (WGS) entry which is preliminary data.</text>
</comment>
<dbReference type="Proteomes" id="UP000469558">
    <property type="component" value="Unassembled WGS sequence"/>
</dbReference>
<dbReference type="OrthoDB" id="74360at2759"/>
<evidence type="ECO:0000256" key="3">
    <source>
        <dbReference type="ARBA" id="ARBA00022827"/>
    </source>
</evidence>
<gene>
    <name evidence="5" type="primary">ktnD_1</name>
    <name evidence="5" type="ORF">LSUE1_G003739</name>
</gene>
<keyword evidence="2" id="KW-0285">Flavoprotein</keyword>